<evidence type="ECO:0000256" key="2">
    <source>
        <dbReference type="ARBA" id="ARBA00010952"/>
    </source>
</evidence>
<dbReference type="Pfam" id="PF01835">
    <property type="entry name" value="MG2"/>
    <property type="match status" value="1"/>
</dbReference>
<evidence type="ECO:0000256" key="6">
    <source>
        <dbReference type="ARBA" id="ARBA00022900"/>
    </source>
</evidence>
<dbReference type="Pfam" id="PF17789">
    <property type="entry name" value="MG4"/>
    <property type="match status" value="1"/>
</dbReference>
<dbReference type="SUPFAM" id="SSF81296">
    <property type="entry name" value="E set domains"/>
    <property type="match status" value="1"/>
</dbReference>
<dbReference type="InterPro" id="IPR014756">
    <property type="entry name" value="Ig_E-set"/>
</dbReference>
<dbReference type="CDD" id="cd02897">
    <property type="entry name" value="A2M_2"/>
    <property type="match status" value="1"/>
</dbReference>
<sequence length="1451" mass="161561">MGRPGIHMWTWTLCVFLSWMSVGQAVAGPQYMVAIPAILEAGAETKFCASLLQPKEALVMTVTLMSQDENTTLLQKTSSEEFHICVPFKVPLVQKEVVQKFEVDVRGDTFHSTEVRRVMIRVYKPMTFIQTDKPIYLPGQTVHFRVITLDTKLRPANQLYNIIEIKDAHQNRIGQWLNKMSNGKILQLSYPLHSEANEGIYILSVSVNKTKTLHSFKVDKYVLPRFDVKINAPDEISIIQEEFEAEVCAKYTYRQSVAGSVDLQVCRPLERSDKTCYKETKQADMKGCTTFTIKMTTFKKLDQRLMHSILDLSAKVEEEGTGISFSQEKKIQISFVVGKLSFIDTPKLYDQGSTVEGKIKAVLYNNRPIPDMLVYLHIRNSSFSKLQNLTTDSDGVAAFSFSTADVNGDIRLLASPKLKPEIQSPKTPFYLTEDHTLSMARPSSPETETMSSLEVKRQEKTLPCDSDQDIFIKYTVVGEAQGSVDVMYLVLSRGAIVMQGLKQAEVLDKSVTEGEVSFKLKVSAEIAPVVQVVAYAVLPSETVIANSSDFSTEKCFSHKVSLEFSPSSAVPGEETTMQMTAQPDSLCGVSAVDQSVLIKEPGETLNADKIFDLLPLKKAPQISYELQDPDECFHVRPRRQLLPYSEWDEKKYAHEVFQDVGLKLATNLIVRMPTCLKFRGEDYHRNPFSLYGVRYGHVPTTLSSKKRVRPFRRKMLRLNLNADTLSTPPPPPPPPIETIRTFFPETWIWDMVEIGESGTKDVPVTVPDTITTWETEAFCLSPQGFGLAPRKEITVFQPFFLELSLPYSIIRGEHFELKATVFNYLSSCIMIVVTPAPSLDYTLTPLSGDQYTSCLCGNERKTLSWTMAPSALGVVNVSVTAEAVASQASCDNEIVSVPDRGRIDVVTRSVIVKAEGTELTKTHNWLLCPKGEALIEEIDVQLPENMIEGSARALLSVLGDILGRALKNLDGLLQMPYGCGEQNMALLAPNIYILQYLKDTQQLTPAIKEKATNFLTSGYQRQLNYKHDSGAYSTFGTGDGNTWLTAFVLRSFAKAQSFIYIDPEKIAESKTWLESKQQENGCFLQLGKLFNNRMKGGVSDEVTLSAYITAAFLEMNVSAPVVKKSLSCLKESISDLSNTYTTALMAYVFTLAGDMETRAHLLQHLDTVSVSQGGLLHWSQTATETSASLSVEISSYVMLAKLSASPTTEDLGYATRIVKWLTGQQNYYGGFSSTQDTVVALQALALYSTLVFSPEGSSTVTVQSPSSQLTFDINESNKLLYQEELLKDVTGKHSLEVKGTACASVQISLHYNIPTPTEVTSFSVKVKPEANCTNTSHRPKLSLKMQSVYSGKETSTNMVILDIKMLSGFVPDPESLKRLKGALLVDRVEQKEDHVLVYLQGLPKDIPINHSLELIQELPVQNLKPAVVKIYDYYQTSDQAETEYIYPCSAA</sequence>
<dbReference type="SUPFAM" id="SSF49410">
    <property type="entry name" value="Alpha-macroglobulin receptor domain"/>
    <property type="match status" value="1"/>
</dbReference>
<dbReference type="SMART" id="SM01361">
    <property type="entry name" value="A2M_recep"/>
    <property type="match status" value="1"/>
</dbReference>
<evidence type="ECO:0000259" key="12">
    <source>
        <dbReference type="SMART" id="SM01361"/>
    </source>
</evidence>
<dbReference type="InterPro" id="IPR036595">
    <property type="entry name" value="A-macroglobulin_rcpt-bd_sf"/>
</dbReference>
<dbReference type="PROSITE" id="PS00477">
    <property type="entry name" value="ALPHA_2_MACROGLOBULIN"/>
    <property type="match status" value="1"/>
</dbReference>
<dbReference type="GO" id="GO:0005615">
    <property type="term" value="C:extracellular space"/>
    <property type="evidence" value="ECO:0007669"/>
    <property type="project" value="InterPro"/>
</dbReference>
<evidence type="ECO:0000313" key="13">
    <source>
        <dbReference type="EMBL" id="KAE8295644.1"/>
    </source>
</evidence>
<reference evidence="13 14" key="1">
    <citation type="submission" date="2019-07" db="EMBL/GenBank/DDBJ databases">
        <title>Chromosome genome assembly for large yellow croaker.</title>
        <authorList>
            <person name="Xiao S."/>
        </authorList>
    </citation>
    <scope>NUCLEOTIDE SEQUENCE [LARGE SCALE GENOMIC DNA]</scope>
    <source>
        <strain evidence="13">JMULYC20181020</strain>
        <tissue evidence="13">Muscle</tissue>
    </source>
</reference>
<keyword evidence="7" id="KW-1015">Disulfide bond</keyword>
<dbReference type="Pfam" id="PF00207">
    <property type="entry name" value="A2M"/>
    <property type="match status" value="1"/>
</dbReference>
<comment type="similarity">
    <text evidence="2">Belongs to the protease inhibitor I39 (alpha-2-macroglobulin) family.</text>
</comment>
<evidence type="ECO:0000256" key="8">
    <source>
        <dbReference type="ARBA" id="ARBA00023180"/>
    </source>
</evidence>
<dbReference type="SMART" id="SM01360">
    <property type="entry name" value="A2M"/>
    <property type="match status" value="1"/>
</dbReference>
<dbReference type="FunFam" id="1.50.10.20:FF:000001">
    <property type="entry name" value="CD109 isoform 1"/>
    <property type="match status" value="1"/>
</dbReference>
<accession>A0A6G0IWE1</accession>
<dbReference type="Gene3D" id="2.60.40.690">
    <property type="entry name" value="Alpha-macroglobulin, receptor-binding domain"/>
    <property type="match status" value="1"/>
</dbReference>
<keyword evidence="4" id="KW-0646">Protease inhibitor</keyword>
<protein>
    <submittedName>
        <fullName evidence="13">Alpha-2-macroglobulin</fullName>
    </submittedName>
</protein>
<keyword evidence="8" id="KW-0325">Glycoprotein</keyword>
<dbReference type="InterPro" id="IPR008930">
    <property type="entry name" value="Terpenoid_cyclase/PrenylTrfase"/>
</dbReference>
<dbReference type="Pfam" id="PF17791">
    <property type="entry name" value="MG3"/>
    <property type="match status" value="1"/>
</dbReference>
<dbReference type="InterPro" id="IPR001599">
    <property type="entry name" value="Macroglobln_a2"/>
</dbReference>
<evidence type="ECO:0000259" key="11">
    <source>
        <dbReference type="SMART" id="SM01360"/>
    </source>
</evidence>
<dbReference type="Proteomes" id="UP000424527">
    <property type="component" value="Unassembled WGS sequence"/>
</dbReference>
<dbReference type="PANTHER" id="PTHR11412:SF150">
    <property type="entry name" value="ALPHA-2-MACROGLOBULIN-RELATED"/>
    <property type="match status" value="1"/>
</dbReference>
<dbReference type="InterPro" id="IPR019742">
    <property type="entry name" value="MacrogloblnA2_CS"/>
</dbReference>
<evidence type="ECO:0000256" key="7">
    <source>
        <dbReference type="ARBA" id="ARBA00023157"/>
    </source>
</evidence>
<dbReference type="Gene3D" id="2.60.120.1540">
    <property type="match status" value="1"/>
</dbReference>
<dbReference type="InterPro" id="IPR041813">
    <property type="entry name" value="A2M_TED"/>
</dbReference>
<dbReference type="InterPro" id="IPR002890">
    <property type="entry name" value="MG2"/>
</dbReference>
<dbReference type="GO" id="GO:0007399">
    <property type="term" value="P:nervous system development"/>
    <property type="evidence" value="ECO:0007669"/>
    <property type="project" value="UniProtKB-ARBA"/>
</dbReference>
<organism evidence="13 14">
    <name type="scientific">Larimichthys crocea</name>
    <name type="common">Large yellow croaker</name>
    <name type="synonym">Pseudosciaena crocea</name>
    <dbReference type="NCBI Taxonomy" id="215358"/>
    <lineage>
        <taxon>Eukaryota</taxon>
        <taxon>Metazoa</taxon>
        <taxon>Chordata</taxon>
        <taxon>Craniata</taxon>
        <taxon>Vertebrata</taxon>
        <taxon>Euteleostomi</taxon>
        <taxon>Actinopterygii</taxon>
        <taxon>Neopterygii</taxon>
        <taxon>Teleostei</taxon>
        <taxon>Neoteleostei</taxon>
        <taxon>Acanthomorphata</taxon>
        <taxon>Eupercaria</taxon>
        <taxon>Sciaenidae</taxon>
        <taxon>Larimichthys</taxon>
    </lineage>
</organism>
<dbReference type="EMBL" id="REGW02000006">
    <property type="protein sequence ID" value="KAE8295644.1"/>
    <property type="molecule type" value="Genomic_DNA"/>
</dbReference>
<feature type="domain" description="Alpha-2-macroglobulin bait region" evidence="10">
    <location>
        <begin position="453"/>
        <end position="599"/>
    </location>
</feature>
<evidence type="ECO:0000259" key="10">
    <source>
        <dbReference type="SMART" id="SM01359"/>
    </source>
</evidence>
<dbReference type="InterPro" id="IPR040839">
    <property type="entry name" value="MG4"/>
</dbReference>
<feature type="domain" description="Alpha-2-macroglobulin" evidence="11">
    <location>
        <begin position="746"/>
        <end position="835"/>
    </location>
</feature>
<dbReference type="SMART" id="SM01419">
    <property type="entry name" value="Thiol-ester_cl"/>
    <property type="match status" value="1"/>
</dbReference>
<dbReference type="Pfam" id="PF07677">
    <property type="entry name" value="A2M_recep"/>
    <property type="match status" value="1"/>
</dbReference>
<keyword evidence="5 9" id="KW-0732">Signal</keyword>
<dbReference type="InterPro" id="IPR047565">
    <property type="entry name" value="Alpha-macroglob_thiol-ester_cl"/>
</dbReference>
<dbReference type="Gene3D" id="2.60.40.10">
    <property type="entry name" value="Immunoglobulins"/>
    <property type="match status" value="1"/>
</dbReference>
<dbReference type="InterPro" id="IPR013783">
    <property type="entry name" value="Ig-like_fold"/>
</dbReference>
<evidence type="ECO:0000256" key="9">
    <source>
        <dbReference type="SAM" id="SignalP"/>
    </source>
</evidence>
<evidence type="ECO:0000313" key="14">
    <source>
        <dbReference type="Proteomes" id="UP000424527"/>
    </source>
</evidence>
<dbReference type="OrthoDB" id="9998011at2759"/>
<dbReference type="InterPro" id="IPR041555">
    <property type="entry name" value="MG3"/>
</dbReference>
<dbReference type="Pfam" id="PF07678">
    <property type="entry name" value="TED_complement"/>
    <property type="match status" value="1"/>
</dbReference>
<dbReference type="Gene3D" id="2.60.40.1940">
    <property type="match status" value="1"/>
</dbReference>
<evidence type="ECO:0000256" key="1">
    <source>
        <dbReference type="ARBA" id="ARBA00004613"/>
    </source>
</evidence>
<dbReference type="Gene3D" id="2.20.130.20">
    <property type="match status" value="1"/>
</dbReference>
<feature type="domain" description="Alpha-macroglobulin receptor-binding" evidence="12">
    <location>
        <begin position="1356"/>
        <end position="1444"/>
    </location>
</feature>
<feature type="signal peptide" evidence="9">
    <location>
        <begin position="1"/>
        <end position="25"/>
    </location>
</feature>
<dbReference type="Gene3D" id="2.60.40.1930">
    <property type="match status" value="2"/>
</dbReference>
<comment type="caution">
    <text evidence="13">The sequence shown here is derived from an EMBL/GenBank/DDBJ whole genome shotgun (WGS) entry which is preliminary data.</text>
</comment>
<dbReference type="Pfam" id="PF07703">
    <property type="entry name" value="A2M_BRD"/>
    <property type="match status" value="1"/>
</dbReference>
<keyword evidence="14" id="KW-1185">Reference proteome</keyword>
<evidence type="ECO:0000256" key="4">
    <source>
        <dbReference type="ARBA" id="ARBA00022690"/>
    </source>
</evidence>
<proteinExistence type="inferred from homology"/>
<dbReference type="PANTHER" id="PTHR11412">
    <property type="entry name" value="MACROGLOBULIN / COMPLEMENT"/>
    <property type="match status" value="1"/>
</dbReference>
<evidence type="ECO:0000256" key="5">
    <source>
        <dbReference type="ARBA" id="ARBA00022729"/>
    </source>
</evidence>
<dbReference type="InterPro" id="IPR050473">
    <property type="entry name" value="A2M/Complement_sys"/>
</dbReference>
<dbReference type="SMART" id="SM01359">
    <property type="entry name" value="A2M_N_2"/>
    <property type="match status" value="1"/>
</dbReference>
<dbReference type="GO" id="GO:0004867">
    <property type="term" value="F:serine-type endopeptidase inhibitor activity"/>
    <property type="evidence" value="ECO:0007669"/>
    <property type="project" value="UniProtKB-KW"/>
</dbReference>
<dbReference type="FunFam" id="2.60.40.1930:FF:000001">
    <property type="entry name" value="CD109 isoform 3"/>
    <property type="match status" value="1"/>
</dbReference>
<dbReference type="SUPFAM" id="SSF48239">
    <property type="entry name" value="Terpenoid cyclases/Protein prenyltransferases"/>
    <property type="match status" value="1"/>
</dbReference>
<dbReference type="Gene3D" id="6.20.50.160">
    <property type="match status" value="1"/>
</dbReference>
<evidence type="ECO:0000256" key="3">
    <source>
        <dbReference type="ARBA" id="ARBA00022525"/>
    </source>
</evidence>
<dbReference type="InterPro" id="IPR011626">
    <property type="entry name" value="Alpha-macroglobulin_TED"/>
</dbReference>
<comment type="subcellular location">
    <subcellularLocation>
        <location evidence="1">Secreted</location>
    </subcellularLocation>
</comment>
<dbReference type="InterPro" id="IPR011625">
    <property type="entry name" value="A2M_N_BRD"/>
</dbReference>
<dbReference type="Gene3D" id="1.50.10.20">
    <property type="match status" value="1"/>
</dbReference>
<dbReference type="InterPro" id="IPR009048">
    <property type="entry name" value="A-macroglobulin_rcpt-bd"/>
</dbReference>
<name>A0A6G0IWE1_LARCR</name>
<keyword evidence="3" id="KW-0964">Secreted</keyword>
<keyword evidence="6" id="KW-0722">Serine protease inhibitor</keyword>
<gene>
    <name evidence="13" type="ORF">D5F01_LYC06579</name>
</gene>
<feature type="chain" id="PRO_5026015784" evidence="9">
    <location>
        <begin position="26"/>
        <end position="1451"/>
    </location>
</feature>